<comment type="caution">
    <text evidence="6">The sequence shown here is derived from an EMBL/GenBank/DDBJ whole genome shotgun (WGS) entry which is preliminary data.</text>
</comment>
<evidence type="ECO:0000256" key="3">
    <source>
        <dbReference type="ARBA" id="ARBA00022898"/>
    </source>
</evidence>
<comment type="pathway">
    <text evidence="4">Cofactor biosynthesis; NAD(+) biosynthesis; quinolinate from L-kynurenine: step 2/3.</text>
</comment>
<dbReference type="InterPro" id="IPR010111">
    <property type="entry name" value="Kynureninase"/>
</dbReference>
<proteinExistence type="inferred from homology"/>
<evidence type="ECO:0000313" key="6">
    <source>
        <dbReference type="EMBL" id="GAA4267626.1"/>
    </source>
</evidence>
<dbReference type="PIRSF" id="PIRSF038800">
    <property type="entry name" value="KYNU"/>
    <property type="match status" value="1"/>
</dbReference>
<dbReference type="Gene3D" id="3.90.1150.10">
    <property type="entry name" value="Aspartate Aminotransferase, domain 1"/>
    <property type="match status" value="1"/>
</dbReference>
<organism evidence="6 7">
    <name type="scientific">Frondihabitans peucedani</name>
    <dbReference type="NCBI Taxonomy" id="598626"/>
    <lineage>
        <taxon>Bacteria</taxon>
        <taxon>Bacillati</taxon>
        <taxon>Actinomycetota</taxon>
        <taxon>Actinomycetes</taxon>
        <taxon>Micrococcales</taxon>
        <taxon>Microbacteriaceae</taxon>
        <taxon>Frondihabitans</taxon>
    </lineage>
</organism>
<evidence type="ECO:0000259" key="5">
    <source>
        <dbReference type="Pfam" id="PF00266"/>
    </source>
</evidence>
<evidence type="ECO:0000256" key="4">
    <source>
        <dbReference type="PIRNR" id="PIRNR038800"/>
    </source>
</evidence>
<comment type="pathway">
    <text evidence="4">Amino-acid degradation; L-kynurenine degradation; L-alanine and anthranilate from L-kynurenine: step 1/1.</text>
</comment>
<dbReference type="PANTHER" id="PTHR14084">
    <property type="entry name" value="KYNURENINASE"/>
    <property type="match status" value="1"/>
</dbReference>
<dbReference type="Gene3D" id="3.40.640.10">
    <property type="entry name" value="Type I PLP-dependent aspartate aminotransferase-like (Major domain)"/>
    <property type="match status" value="1"/>
</dbReference>
<keyword evidence="2 4" id="KW-0378">Hydrolase</keyword>
<dbReference type="EC" id="3.7.1.3" evidence="4"/>
<reference evidence="7" key="1">
    <citation type="journal article" date="2019" name="Int. J. Syst. Evol. Microbiol.">
        <title>The Global Catalogue of Microorganisms (GCM) 10K type strain sequencing project: providing services to taxonomists for standard genome sequencing and annotation.</title>
        <authorList>
            <consortium name="The Broad Institute Genomics Platform"/>
            <consortium name="The Broad Institute Genome Sequencing Center for Infectious Disease"/>
            <person name="Wu L."/>
            <person name="Ma J."/>
        </authorList>
    </citation>
    <scope>NUCLEOTIDE SEQUENCE [LARGE SCALE GENOMIC DNA]</scope>
    <source>
        <strain evidence="7">JCM 17442</strain>
    </source>
</reference>
<dbReference type="PANTHER" id="PTHR14084:SF0">
    <property type="entry name" value="KYNURENINASE"/>
    <property type="match status" value="1"/>
</dbReference>
<evidence type="ECO:0000256" key="2">
    <source>
        <dbReference type="ARBA" id="ARBA00022801"/>
    </source>
</evidence>
<dbReference type="InterPro" id="IPR015422">
    <property type="entry name" value="PyrdxlP-dep_Trfase_small"/>
</dbReference>
<comment type="catalytic activity">
    <reaction evidence="4">
        <text>L-kynurenine + H2O = anthranilate + L-alanine + H(+)</text>
        <dbReference type="Rhea" id="RHEA:16813"/>
        <dbReference type="ChEBI" id="CHEBI:15377"/>
        <dbReference type="ChEBI" id="CHEBI:15378"/>
        <dbReference type="ChEBI" id="CHEBI:16567"/>
        <dbReference type="ChEBI" id="CHEBI:57959"/>
        <dbReference type="ChEBI" id="CHEBI:57972"/>
        <dbReference type="EC" id="3.7.1.3"/>
    </reaction>
</comment>
<dbReference type="InterPro" id="IPR015421">
    <property type="entry name" value="PyrdxlP-dep_Trfase_major"/>
</dbReference>
<dbReference type="EMBL" id="BAABAU010000005">
    <property type="protein sequence ID" value="GAA4267626.1"/>
    <property type="molecule type" value="Genomic_DNA"/>
</dbReference>
<keyword evidence="3 4" id="KW-0663">Pyridoxal phosphate</keyword>
<dbReference type="Proteomes" id="UP001501594">
    <property type="component" value="Unassembled WGS sequence"/>
</dbReference>
<evidence type="ECO:0000313" key="7">
    <source>
        <dbReference type="Proteomes" id="UP001501594"/>
    </source>
</evidence>
<keyword evidence="7" id="KW-1185">Reference proteome</keyword>
<dbReference type="InterPro" id="IPR000192">
    <property type="entry name" value="Aminotrans_V_dom"/>
</dbReference>
<comment type="subunit">
    <text evidence="4">Homodimer.</text>
</comment>
<dbReference type="SUPFAM" id="SSF53383">
    <property type="entry name" value="PLP-dependent transferases"/>
    <property type="match status" value="1"/>
</dbReference>
<dbReference type="GO" id="GO:0008483">
    <property type="term" value="F:transaminase activity"/>
    <property type="evidence" value="ECO:0007669"/>
    <property type="project" value="UniProtKB-KW"/>
</dbReference>
<feature type="domain" description="Aminotransferase class V" evidence="5">
    <location>
        <begin position="124"/>
        <end position="340"/>
    </location>
</feature>
<keyword evidence="6" id="KW-0808">Transferase</keyword>
<dbReference type="RefSeq" id="WP_344798105.1">
    <property type="nucleotide sequence ID" value="NZ_BAABAU010000005.1"/>
</dbReference>
<comment type="catalytic activity">
    <reaction evidence="4">
        <text>3-hydroxy-L-kynurenine + H2O = 3-hydroxyanthranilate + L-alanine + H(+)</text>
        <dbReference type="Rhea" id="RHEA:25143"/>
        <dbReference type="ChEBI" id="CHEBI:15377"/>
        <dbReference type="ChEBI" id="CHEBI:15378"/>
        <dbReference type="ChEBI" id="CHEBI:36559"/>
        <dbReference type="ChEBI" id="CHEBI:57972"/>
        <dbReference type="ChEBI" id="CHEBI:58125"/>
        <dbReference type="EC" id="3.7.1.3"/>
    </reaction>
</comment>
<comment type="cofactor">
    <cofactor evidence="4">
        <name>pyridoxal 5'-phosphate</name>
        <dbReference type="ChEBI" id="CHEBI:597326"/>
    </cofactor>
</comment>
<protein>
    <recommendedName>
        <fullName evidence="4">Kynureninase</fullName>
        <ecNumber evidence="4">3.7.1.3</ecNumber>
    </recommendedName>
</protein>
<gene>
    <name evidence="6" type="ORF">GCM10022256_32380</name>
</gene>
<sequence>MTTSPNADPAFLDPAGHDPAPLDPALLDAADPLAPFVDRFVPAEGVVAYLDGNSLGRPLKATADRFADFVAHEWGTRLIRSWDERWMDLPTEIGDRIGSLSLGAAPGQTVVGDSTTVLLYKAIRAALELGLREGRREILLDDDQFPTDRFVIDGIARERGATVRWIAVDKTLGVTPELLAEALSPDTAVVVINHVSYRSGFIADLPELTRLTHEAGARVVFDLCHSAGVVPMSLDDAGADIAVGCTYKFLNGGPGAPAFLYARRDLHDALEQPIQGWMGAADVFAMAPAYVPAPSIRRFLSGTPPIVGMLALIDMLDLIEEAGLDRIRAKSLELTDYAFALADERLAPLGVTTATPRERRIRGSHLTLAHPAFREILPRLWSAGVVPDFRNPDALRLGLSPLSTTFAEVELGVEAIAEALRDRVDA</sequence>
<dbReference type="Pfam" id="PF00266">
    <property type="entry name" value="Aminotran_5"/>
    <property type="match status" value="1"/>
</dbReference>
<evidence type="ECO:0000256" key="1">
    <source>
        <dbReference type="ARBA" id="ARBA00022642"/>
    </source>
</evidence>
<keyword evidence="6" id="KW-0032">Aminotransferase</keyword>
<accession>A0ABP8E6E1</accession>
<keyword evidence="1 4" id="KW-0662">Pyridine nucleotide biosynthesis</keyword>
<dbReference type="InterPro" id="IPR015424">
    <property type="entry name" value="PyrdxlP-dep_Trfase"/>
</dbReference>
<comment type="function">
    <text evidence="4">Catalyzes the cleavage of L-kynurenine (L-Kyn) and L-3-hydroxykynurenine (L-3OHKyn) into anthranilic acid (AA) and 3-hydroxyanthranilic acid (3-OHAA), respectively.</text>
</comment>
<name>A0ABP8E6E1_9MICO</name>
<comment type="similarity">
    <text evidence="4">Belongs to the kynureninase family.</text>
</comment>